<organism evidence="2 3">
    <name type="scientific">Mycolicibacterium tokaiense</name>
    <dbReference type="NCBI Taxonomy" id="39695"/>
    <lineage>
        <taxon>Bacteria</taxon>
        <taxon>Bacillati</taxon>
        <taxon>Actinomycetota</taxon>
        <taxon>Actinomycetes</taxon>
        <taxon>Mycobacteriales</taxon>
        <taxon>Mycobacteriaceae</taxon>
        <taxon>Mycolicibacterium</taxon>
    </lineage>
</organism>
<dbReference type="RefSeq" id="WP_115278610.1">
    <property type="nucleotide sequence ID" value="NZ_AP022600.1"/>
</dbReference>
<dbReference type="EMBL" id="UGQT01000001">
    <property type="protein sequence ID" value="STZ58980.1"/>
    <property type="molecule type" value="Genomic_DNA"/>
</dbReference>
<reference evidence="2 3" key="1">
    <citation type="submission" date="2018-06" db="EMBL/GenBank/DDBJ databases">
        <authorList>
            <consortium name="Pathogen Informatics"/>
            <person name="Doyle S."/>
        </authorList>
    </citation>
    <scope>NUCLEOTIDE SEQUENCE [LARGE SCALE GENOMIC DNA]</scope>
    <source>
        <strain evidence="2 3">NCTC10821</strain>
    </source>
</reference>
<gene>
    <name evidence="2" type="ORF">NCTC10821_02501</name>
</gene>
<name>A0A378TEC9_9MYCO</name>
<dbReference type="AlphaFoldDB" id="A0A378TEC9"/>
<accession>A0A378TEC9</accession>
<feature type="domain" description="PknH-like extracellular" evidence="1">
    <location>
        <begin position="39"/>
        <end position="192"/>
    </location>
</feature>
<keyword evidence="3" id="KW-1185">Reference proteome</keyword>
<dbReference type="OrthoDB" id="4635187at2"/>
<dbReference type="InterPro" id="IPR038232">
    <property type="entry name" value="PknH-like_Extracell_sf"/>
</dbReference>
<protein>
    <recommendedName>
        <fullName evidence="1">PknH-like extracellular domain-containing protein</fullName>
    </recommendedName>
</protein>
<sequence>MQIGRLVPVLVLGASLVGCTRTVDPPQALPGIPVAPIAAGQVADLMSDEVAQQDGNLFVTVEPQRCSGLAQEVDAPFVFDRNPAAHAGGHWIAPGRPDVYIEEIVGVYRANYDAPAALAAARDVINDCRDVPFTVTSMVDRSYDFTLTSTPESGSDQIVLWSFTSPDWACDNAFVAAHNAAVEITTCAETNGFDVLDQAERALQRIEALADNTL</sequence>
<evidence type="ECO:0000259" key="1">
    <source>
        <dbReference type="Pfam" id="PF14032"/>
    </source>
</evidence>
<evidence type="ECO:0000313" key="3">
    <source>
        <dbReference type="Proteomes" id="UP000254978"/>
    </source>
</evidence>
<dbReference type="InterPro" id="IPR026954">
    <property type="entry name" value="PknH-like_Extracell"/>
</dbReference>
<dbReference type="PROSITE" id="PS51257">
    <property type="entry name" value="PROKAR_LIPOPROTEIN"/>
    <property type="match status" value="1"/>
</dbReference>
<dbReference type="Gene3D" id="3.40.1000.70">
    <property type="entry name" value="PknH-like extracellular domain"/>
    <property type="match status" value="1"/>
</dbReference>
<dbReference type="Pfam" id="PF14032">
    <property type="entry name" value="PknH_C"/>
    <property type="match status" value="1"/>
</dbReference>
<proteinExistence type="predicted"/>
<evidence type="ECO:0000313" key="2">
    <source>
        <dbReference type="EMBL" id="STZ58980.1"/>
    </source>
</evidence>
<dbReference type="Proteomes" id="UP000254978">
    <property type="component" value="Unassembled WGS sequence"/>
</dbReference>